<evidence type="ECO:0000313" key="2">
    <source>
        <dbReference type="EMBL" id="CAB4023587.1"/>
    </source>
</evidence>
<dbReference type="OrthoDB" id="5798273at2759"/>
<comment type="caution">
    <text evidence="2">The sequence shown here is derived from an EMBL/GenBank/DDBJ whole genome shotgun (WGS) entry which is preliminary data.</text>
</comment>
<accession>A0A7D9L0X5</accession>
<evidence type="ECO:0000256" key="1">
    <source>
        <dbReference type="SAM" id="MobiDB-lite"/>
    </source>
</evidence>
<dbReference type="Proteomes" id="UP001152795">
    <property type="component" value="Unassembled WGS sequence"/>
</dbReference>
<reference evidence="2" key="1">
    <citation type="submission" date="2020-04" db="EMBL/GenBank/DDBJ databases">
        <authorList>
            <person name="Alioto T."/>
            <person name="Alioto T."/>
            <person name="Gomez Garrido J."/>
        </authorList>
    </citation>
    <scope>NUCLEOTIDE SEQUENCE</scope>
    <source>
        <strain evidence="2">A484AB</strain>
    </source>
</reference>
<sequence>MADCVVHYDSLDTSSDKQIRPSANTFETLLECKKIRESLGGENHHIDQCNKIPENLGEIEYFYHRKCFQKFVYAKTLLKRKTSQDGCQGSNSKLQKSTRKTSQRQSDEATGSRGLFPNICMICKKKELRVKSVRQSLSRIVTNTAERTLKEAAIAHNDLEMMTAVTETDLKAKEFQKHEKCYLDYTRVVRKTAESTEGGNDDKQSGDYNAVLSLVDSDIIGCQQCLSMETLMTRYCGNIGTRQSRHKLKERLTKSFGDQIVFLQAEYHISQVLISKECLHNQMISGSSTRIQQSALKRAASFLQESVLSFLEEADPLPWPPTVESLVSRERQYPELLQLFFKELLSFKGSHHVTAERVDRLTDSFCQDVIHAVSKGKFLTPKHASLGLWPS</sequence>
<proteinExistence type="predicted"/>
<evidence type="ECO:0000313" key="3">
    <source>
        <dbReference type="Proteomes" id="UP001152795"/>
    </source>
</evidence>
<dbReference type="EMBL" id="CACRXK020012574">
    <property type="protein sequence ID" value="CAB4023587.1"/>
    <property type="molecule type" value="Genomic_DNA"/>
</dbReference>
<name>A0A7D9L0X5_PARCT</name>
<protein>
    <submittedName>
        <fullName evidence="2">Uncharacterized protein</fullName>
    </submittedName>
</protein>
<organism evidence="2 3">
    <name type="scientific">Paramuricea clavata</name>
    <name type="common">Red gorgonian</name>
    <name type="synonym">Violescent sea-whip</name>
    <dbReference type="NCBI Taxonomy" id="317549"/>
    <lineage>
        <taxon>Eukaryota</taxon>
        <taxon>Metazoa</taxon>
        <taxon>Cnidaria</taxon>
        <taxon>Anthozoa</taxon>
        <taxon>Octocorallia</taxon>
        <taxon>Malacalcyonacea</taxon>
        <taxon>Plexauridae</taxon>
        <taxon>Paramuricea</taxon>
    </lineage>
</organism>
<feature type="compositionally biased region" description="Polar residues" evidence="1">
    <location>
        <begin position="84"/>
        <end position="95"/>
    </location>
</feature>
<keyword evidence="3" id="KW-1185">Reference proteome</keyword>
<feature type="region of interest" description="Disordered" evidence="1">
    <location>
        <begin position="83"/>
        <end position="111"/>
    </location>
</feature>
<gene>
    <name evidence="2" type="ORF">PACLA_8A025284</name>
</gene>
<dbReference type="AlphaFoldDB" id="A0A7D9L0X5"/>